<reference evidence="2 3" key="1">
    <citation type="journal article" date="2021" name="BMC Genomics">
        <title>Datura genome reveals duplications of psychoactive alkaloid biosynthetic genes and high mutation rate following tissue culture.</title>
        <authorList>
            <person name="Rajewski A."/>
            <person name="Carter-House D."/>
            <person name="Stajich J."/>
            <person name="Litt A."/>
        </authorList>
    </citation>
    <scope>NUCLEOTIDE SEQUENCE [LARGE SCALE GENOMIC DNA]</scope>
    <source>
        <strain evidence="2">AR-01</strain>
    </source>
</reference>
<name>A0ABS8W560_DATST</name>
<evidence type="ECO:0000256" key="1">
    <source>
        <dbReference type="SAM" id="MobiDB-lite"/>
    </source>
</evidence>
<gene>
    <name evidence="2" type="ORF">HAX54_043328</name>
</gene>
<feature type="region of interest" description="Disordered" evidence="1">
    <location>
        <begin position="44"/>
        <end position="123"/>
    </location>
</feature>
<dbReference type="EMBL" id="JACEIK010006469">
    <property type="protein sequence ID" value="MCE2055749.1"/>
    <property type="molecule type" value="Genomic_DNA"/>
</dbReference>
<proteinExistence type="predicted"/>
<evidence type="ECO:0000313" key="2">
    <source>
        <dbReference type="EMBL" id="MCE2055749.1"/>
    </source>
</evidence>
<feature type="compositionally biased region" description="Polar residues" evidence="1">
    <location>
        <begin position="45"/>
        <end position="71"/>
    </location>
</feature>
<feature type="compositionally biased region" description="Basic and acidic residues" evidence="1">
    <location>
        <begin position="75"/>
        <end position="90"/>
    </location>
</feature>
<comment type="caution">
    <text evidence="2">The sequence shown here is derived from an EMBL/GenBank/DDBJ whole genome shotgun (WGS) entry which is preliminary data.</text>
</comment>
<accession>A0ABS8W560</accession>
<feature type="region of interest" description="Disordered" evidence="1">
    <location>
        <begin position="150"/>
        <end position="172"/>
    </location>
</feature>
<keyword evidence="3" id="KW-1185">Reference proteome</keyword>
<protein>
    <submittedName>
        <fullName evidence="2">Uncharacterized protein</fullName>
    </submittedName>
</protein>
<evidence type="ECO:0000313" key="3">
    <source>
        <dbReference type="Proteomes" id="UP000823775"/>
    </source>
</evidence>
<feature type="compositionally biased region" description="Polar residues" evidence="1">
    <location>
        <begin position="92"/>
        <end position="116"/>
    </location>
</feature>
<organism evidence="2 3">
    <name type="scientific">Datura stramonium</name>
    <name type="common">Jimsonweed</name>
    <name type="synonym">Common thornapple</name>
    <dbReference type="NCBI Taxonomy" id="4076"/>
    <lineage>
        <taxon>Eukaryota</taxon>
        <taxon>Viridiplantae</taxon>
        <taxon>Streptophyta</taxon>
        <taxon>Embryophyta</taxon>
        <taxon>Tracheophyta</taxon>
        <taxon>Spermatophyta</taxon>
        <taxon>Magnoliopsida</taxon>
        <taxon>eudicotyledons</taxon>
        <taxon>Gunneridae</taxon>
        <taxon>Pentapetalae</taxon>
        <taxon>asterids</taxon>
        <taxon>lamiids</taxon>
        <taxon>Solanales</taxon>
        <taxon>Solanaceae</taxon>
        <taxon>Solanoideae</taxon>
        <taxon>Datureae</taxon>
        <taxon>Datura</taxon>
    </lineage>
</organism>
<sequence>MNKQHTMGRSNKQILYPPRILTSGKIVGDQAIWREVKVRKEVTTTKESNSPIKHQVSASKEGANISNTFDLLNTEEEKHDEEGSKGREEVDTSSSTNMVVLDRSQQQMRNLQNEGRVSTDVMESWEEDMLIKSGSKSSKDKDRLIISDQMIIGGGTQQSRSIGEAGLDQQPV</sequence>
<dbReference type="Proteomes" id="UP000823775">
    <property type="component" value="Unassembled WGS sequence"/>
</dbReference>